<dbReference type="GO" id="GO:0044550">
    <property type="term" value="P:secondary metabolite biosynthetic process"/>
    <property type="evidence" value="ECO:0007669"/>
    <property type="project" value="TreeGrafter"/>
</dbReference>
<dbReference type="PANTHER" id="PTHR45527:SF1">
    <property type="entry name" value="FATTY ACID SYNTHASE"/>
    <property type="match status" value="1"/>
</dbReference>
<dbReference type="InterPro" id="IPR020845">
    <property type="entry name" value="AMP-binding_CS"/>
</dbReference>
<dbReference type="InterPro" id="IPR045851">
    <property type="entry name" value="AMP-bd_C_sf"/>
</dbReference>
<dbReference type="FunFam" id="2.30.38.10:FF:000001">
    <property type="entry name" value="Non-ribosomal peptide synthetase PvdI"/>
    <property type="match status" value="1"/>
</dbReference>
<dbReference type="GO" id="GO:0003824">
    <property type="term" value="F:catalytic activity"/>
    <property type="evidence" value="ECO:0007669"/>
    <property type="project" value="InterPro"/>
</dbReference>
<evidence type="ECO:0000256" key="5">
    <source>
        <dbReference type="SAM" id="MobiDB-lite"/>
    </source>
</evidence>
<dbReference type="GO" id="GO:0017000">
    <property type="term" value="P:antibiotic biosynthetic process"/>
    <property type="evidence" value="ECO:0007669"/>
    <property type="project" value="UniProtKB-ARBA"/>
</dbReference>
<evidence type="ECO:0000256" key="2">
    <source>
        <dbReference type="ARBA" id="ARBA00006432"/>
    </source>
</evidence>
<dbReference type="OrthoDB" id="2472181at2"/>
<dbReference type="Pfam" id="PF13193">
    <property type="entry name" value="AMP-binding_C"/>
    <property type="match status" value="2"/>
</dbReference>
<dbReference type="Gene3D" id="3.40.50.12780">
    <property type="entry name" value="N-terminal domain of ligase-like"/>
    <property type="match status" value="1"/>
</dbReference>
<dbReference type="Gene3D" id="3.40.50.980">
    <property type="match status" value="2"/>
</dbReference>
<dbReference type="CDD" id="cd05930">
    <property type="entry name" value="A_NRPS"/>
    <property type="match status" value="2"/>
</dbReference>
<evidence type="ECO:0000313" key="8">
    <source>
        <dbReference type="Proteomes" id="UP000450000"/>
    </source>
</evidence>
<dbReference type="PROSITE" id="PS00455">
    <property type="entry name" value="AMP_BINDING"/>
    <property type="match status" value="1"/>
</dbReference>
<dbReference type="InterPro" id="IPR020806">
    <property type="entry name" value="PKS_PP-bd"/>
</dbReference>
<dbReference type="InterPro" id="IPR010071">
    <property type="entry name" value="AA_adenyl_dom"/>
</dbReference>
<evidence type="ECO:0000259" key="6">
    <source>
        <dbReference type="PROSITE" id="PS50075"/>
    </source>
</evidence>
<dbReference type="SUPFAM" id="SSF56801">
    <property type="entry name" value="Acetyl-CoA synthetase-like"/>
    <property type="match status" value="2"/>
</dbReference>
<dbReference type="SUPFAM" id="SSF47336">
    <property type="entry name" value="ACP-like"/>
    <property type="match status" value="2"/>
</dbReference>
<dbReference type="InterPro" id="IPR025110">
    <property type="entry name" value="AMP-bd_C"/>
</dbReference>
<protein>
    <submittedName>
        <fullName evidence="7">Amino acid adenylation domain-containing protein</fullName>
    </submittedName>
</protein>
<dbReference type="NCBIfam" id="TIGR01733">
    <property type="entry name" value="AA-adenyl-dom"/>
    <property type="match status" value="2"/>
</dbReference>
<dbReference type="PANTHER" id="PTHR45527">
    <property type="entry name" value="NONRIBOSOMAL PEPTIDE SYNTHETASE"/>
    <property type="match status" value="1"/>
</dbReference>
<reference evidence="7 8" key="1">
    <citation type="submission" date="2019-09" db="EMBL/GenBank/DDBJ databases">
        <title>Genome Sequences of Streptomyces kaniharaensis ATCC 21070.</title>
        <authorList>
            <person name="Zhu W."/>
            <person name="De Crecy-Lagard V."/>
            <person name="Richards N.G."/>
        </authorList>
    </citation>
    <scope>NUCLEOTIDE SEQUENCE [LARGE SCALE GENOMIC DNA]</scope>
    <source>
        <strain evidence="7 8">SF-557</strain>
    </source>
</reference>
<accession>A0A6N7KTM8</accession>
<keyword evidence="3" id="KW-0596">Phosphopantetheine</keyword>
<dbReference type="InterPro" id="IPR006162">
    <property type="entry name" value="Ppantetheine_attach_site"/>
</dbReference>
<dbReference type="GO" id="GO:0031177">
    <property type="term" value="F:phosphopantetheine binding"/>
    <property type="evidence" value="ECO:0007669"/>
    <property type="project" value="InterPro"/>
</dbReference>
<dbReference type="FunFam" id="3.40.50.980:FF:000001">
    <property type="entry name" value="Non-ribosomal peptide synthetase"/>
    <property type="match status" value="1"/>
</dbReference>
<dbReference type="Pfam" id="PF00501">
    <property type="entry name" value="AMP-binding"/>
    <property type="match status" value="2"/>
</dbReference>
<feature type="region of interest" description="Disordered" evidence="5">
    <location>
        <begin position="1295"/>
        <end position="1319"/>
    </location>
</feature>
<dbReference type="Gene3D" id="3.30.559.10">
    <property type="entry name" value="Chloramphenicol acetyltransferase-like domain"/>
    <property type="match status" value="2"/>
</dbReference>
<dbReference type="FunFam" id="3.40.50.12780:FF:000012">
    <property type="entry name" value="Non-ribosomal peptide synthetase"/>
    <property type="match status" value="1"/>
</dbReference>
<dbReference type="SUPFAM" id="SSF52777">
    <property type="entry name" value="CoA-dependent acyltransferases"/>
    <property type="match status" value="4"/>
</dbReference>
<dbReference type="InterPro" id="IPR036736">
    <property type="entry name" value="ACP-like_sf"/>
</dbReference>
<name>A0A6N7KTM8_9ACTN</name>
<dbReference type="SMART" id="SM00823">
    <property type="entry name" value="PKS_PP"/>
    <property type="match status" value="2"/>
</dbReference>
<dbReference type="InterPro" id="IPR001242">
    <property type="entry name" value="Condensation_dom"/>
</dbReference>
<dbReference type="EMBL" id="WBOF01000001">
    <property type="protein sequence ID" value="MQS14936.1"/>
    <property type="molecule type" value="Genomic_DNA"/>
</dbReference>
<comment type="similarity">
    <text evidence="2">Belongs to the ATP-dependent AMP-binding enzyme family.</text>
</comment>
<evidence type="ECO:0000256" key="1">
    <source>
        <dbReference type="ARBA" id="ARBA00001957"/>
    </source>
</evidence>
<dbReference type="Gene3D" id="3.30.559.30">
    <property type="entry name" value="Nonribosomal peptide synthetase, condensation domain"/>
    <property type="match status" value="2"/>
</dbReference>
<comment type="caution">
    <text evidence="7">The sequence shown here is derived from an EMBL/GenBank/DDBJ whole genome shotgun (WGS) entry which is preliminary data.</text>
</comment>
<dbReference type="GO" id="GO:0008610">
    <property type="term" value="P:lipid biosynthetic process"/>
    <property type="evidence" value="ECO:0007669"/>
    <property type="project" value="UniProtKB-ARBA"/>
</dbReference>
<dbReference type="Gene3D" id="2.30.38.10">
    <property type="entry name" value="Luciferase, Domain 3"/>
    <property type="match status" value="1"/>
</dbReference>
<dbReference type="CDD" id="cd19531">
    <property type="entry name" value="LCL_NRPS-like"/>
    <property type="match status" value="2"/>
</dbReference>
<dbReference type="GO" id="GO:0005829">
    <property type="term" value="C:cytosol"/>
    <property type="evidence" value="ECO:0007669"/>
    <property type="project" value="TreeGrafter"/>
</dbReference>
<organism evidence="7 8">
    <name type="scientific">Streptomyces kaniharaensis</name>
    <dbReference type="NCBI Taxonomy" id="212423"/>
    <lineage>
        <taxon>Bacteria</taxon>
        <taxon>Bacillati</taxon>
        <taxon>Actinomycetota</taxon>
        <taxon>Actinomycetes</taxon>
        <taxon>Kitasatosporales</taxon>
        <taxon>Streptomycetaceae</taxon>
        <taxon>Streptomyces</taxon>
    </lineage>
</organism>
<feature type="domain" description="Carrier" evidence="6">
    <location>
        <begin position="1000"/>
        <end position="1075"/>
    </location>
</feature>
<evidence type="ECO:0000313" key="7">
    <source>
        <dbReference type="EMBL" id="MQS14936.1"/>
    </source>
</evidence>
<dbReference type="InterPro" id="IPR009081">
    <property type="entry name" value="PP-bd_ACP"/>
</dbReference>
<dbReference type="Gene3D" id="3.30.300.30">
    <property type="match status" value="2"/>
</dbReference>
<comment type="cofactor">
    <cofactor evidence="1">
        <name>pantetheine 4'-phosphate</name>
        <dbReference type="ChEBI" id="CHEBI:47942"/>
    </cofactor>
</comment>
<keyword evidence="4" id="KW-0597">Phosphoprotein</keyword>
<dbReference type="GO" id="GO:0072330">
    <property type="term" value="P:monocarboxylic acid biosynthetic process"/>
    <property type="evidence" value="ECO:0007669"/>
    <property type="project" value="UniProtKB-ARBA"/>
</dbReference>
<gene>
    <name evidence="7" type="ORF">F7Q99_22395</name>
</gene>
<dbReference type="Proteomes" id="UP000450000">
    <property type="component" value="Unassembled WGS sequence"/>
</dbReference>
<evidence type="ECO:0000256" key="3">
    <source>
        <dbReference type="ARBA" id="ARBA00022450"/>
    </source>
</evidence>
<dbReference type="FunFam" id="1.10.1200.10:FF:000016">
    <property type="entry name" value="Non-ribosomal peptide synthase"/>
    <property type="match status" value="2"/>
</dbReference>
<dbReference type="PROSITE" id="PS00012">
    <property type="entry name" value="PHOSPHOPANTETHEINE"/>
    <property type="match status" value="1"/>
</dbReference>
<dbReference type="Pfam" id="PF00668">
    <property type="entry name" value="Condensation"/>
    <property type="match status" value="2"/>
</dbReference>
<dbReference type="RefSeq" id="WP_153464199.1">
    <property type="nucleotide sequence ID" value="NZ_WBOF01000001.1"/>
</dbReference>
<dbReference type="Pfam" id="PF00550">
    <property type="entry name" value="PP-binding"/>
    <property type="match status" value="2"/>
</dbReference>
<feature type="domain" description="Carrier" evidence="6">
    <location>
        <begin position="2052"/>
        <end position="2127"/>
    </location>
</feature>
<dbReference type="GO" id="GO:0043041">
    <property type="term" value="P:amino acid activation for nonribosomal peptide biosynthetic process"/>
    <property type="evidence" value="ECO:0007669"/>
    <property type="project" value="TreeGrafter"/>
</dbReference>
<sequence length="2160" mass="233163">MTTHAVPTAPTEADRREQLRALLKARAARGPQSHPVAEGQQALWTFQQMYPHSPAYNVGVAARVLGDLDVPALRTALQRLLDTHPAMRTALVAEDGQLRQRVRTTVPLDFTEVDLTGRTPAEIDAAVAAFNDRPFDFAQDAMLRAAVARLDGGTHLLMLCAHHVASDLWTFDVLMRDLEQHYRAVRAGRPAGAARPETEYLDFVRWQREWLASPAGRAAERYWLDRLDGDLQPLDLPLDRPRPATPAHRAGAHTFRLGEKLTAALKDLARECGATPYSASLAVFQLLMHRYTGQRDVLVGSVASGRSRAAFQQVAGYFANPLVIRAEVRGEQSFRELVGQTRTTVLDGLQYGDYPFPLLARRLAERRPGSPSGLYNVTFYYESASWDAQDGLSLFGTGHADAQMRFADLTLRPYPLAVQGNEHDLTLFVEEVDGSLCGSLRYATDLFDAATAARIAEHFVSCAEACVARPDAAMGTLPLLTADEERQLASWSRPDDGVATADSLVHELILAQAERTPDAVAVDAGQDRLTYRELVERAHRLAAVLRGHGIGPEDKVGLSVDGSVRLVTGMLGVLLAGGAYIPMDPNYPVKRLEYMMEDSAVRLLLTERHLLGRLPHEGVPVLCLDEDHPLPDPLPEPAAPRADNLAYVIYTSGSTGRPKGVMVEHGGLVDLDLAHREALPPQAGRRVLQNASISFDVSTWEWMSALCTGATLCLAPREELRPGQPLVDTVRRLGVTALSATPSVLATMDPAEVPSITELTSVGEAISADLVRSWSPGRRIVNAYGPTEITVFCTTETLVADGRTPPVGRAVAGTELYVLDEQLQQVPIGAVGELYVGGTGVTRGYQNRPDLTADRFVPHPFSAEPGSRLYRTGDRVRFDTEGRLHYLGRSDHQVKIRGVRVEPGEVLEALAGHPAVREAVVLARPVRGELQLVGYVVPEAGVVAPDAAELRTYLAQRLMPTMIPTFLVVLEKFPLNPNGKVDRALLPDPEQIDLPASSAPPAGPTEQAIADIWSAVLGLPSVGRDDDFFDLGGHSLLATKVVGRVREALAVDLPLRELFEGRTVRALAERVDALTGSGGAVDAPITRLARAGSGLPLSFAQQRLWFMEQLRPGDQAYRIAGELRLTGPVDAALLDRALAEVIQRHEVLRTVYRAVDGEPRQIVARTPAEPLPLIDLTNSVAMTVEEARVAHTEAFDTTPFDLTRSPLRARLLRLAEDRHVLLLALHHIASDGWSMRVLLRELTEVYRAFAKGEDSPLTGPEVQYADFASWQRERQETGQGAAALAYWEQRLAGSPPALDLPADRPRTRPGGSAAGSTATRLDPDLVRSLERVASGAQASLSMVLLSAFNVVLSRWSGQQDVLVGMPVAGRLRTDLENTVGLFVNTVVVRTDNAPGQSFRDLLGAVRQSTLDADAHQETPFERIVERIAPVRDLTRTPLFQVVFNMQNLDAFTAEIPGVDVQLVEAEDVNARFELTLYAVPRDGRVDLRLVYDAGLYLPDTVRAMLAQLVHVLEQVAADPTAVVGELSLAGGEPAQDPALPLPPAPWRSAVHERFLAAAQHTPHAPALSLPGGASLSYAELASWTGRLAERLRGHGIGAGDRVVIDAERTPGLVAAVIAVLRTGAAFCVLDRAHPLERREHCARLLRPTAWLDATTAPAADGPQLPGVRCTLRAEDERHTEGTGGRDLPAAPDQLAYAAFTSGSTGTPKAVLGPHAPLAHFVDWYTETFDVGADDRFALTAGLSHDPLLRDIFVPLSLGAVLHVPEPARLAAPESLAAELTGAGVTVWHLTPPTARFLSGLPAGALPTLRHAFFGGDVLTGHESGILRALAPGATLVNFYGATETPQAPAFHVLTDEDTQGPIPLGTGIDRTQLLVLRDGRPAGVGELGEIAVRGPYLAEGYADDPQATAERFLPSGAAGERAYRTGDLGRLRADGTVAFAGRADRQVKVRGYRVEPQEIEAALRAEPEVREALVDAVTDGSGETVLTGYVVTSTPVGPIELRARLAGRLPAHLVPASVVAVDAFPLTANRKVDLAALRRLGQAARPAAAGPTPADGPEARIAELWRRLLGVEHVGREENFFDLGGHSLMMVRLHTLLRDELGHDVPVVDLFRYPTVAALAAHLRGPAADDNRPAAAPAAANTNHLRAARRRRLNKERNGG</sequence>
<proteinExistence type="inferred from homology"/>
<dbReference type="Gene3D" id="1.10.1200.10">
    <property type="entry name" value="ACP-like"/>
    <property type="match status" value="2"/>
</dbReference>
<dbReference type="InterPro" id="IPR000873">
    <property type="entry name" value="AMP-dep_synth/lig_dom"/>
</dbReference>
<dbReference type="InterPro" id="IPR023213">
    <property type="entry name" value="CAT-like_dom_sf"/>
</dbReference>
<dbReference type="InterPro" id="IPR042099">
    <property type="entry name" value="ANL_N_sf"/>
</dbReference>
<dbReference type="PROSITE" id="PS50075">
    <property type="entry name" value="CARRIER"/>
    <property type="match status" value="2"/>
</dbReference>
<keyword evidence="8" id="KW-1185">Reference proteome</keyword>
<evidence type="ECO:0000256" key="4">
    <source>
        <dbReference type="ARBA" id="ARBA00022553"/>
    </source>
</evidence>